<dbReference type="AlphaFoldDB" id="A0A0Z8NL94"/>
<dbReference type="RefSeq" id="WP_024382969.1">
    <property type="nucleotide sequence ID" value="NZ_CEDD01000054.1"/>
</dbReference>
<dbReference type="Pfam" id="PF07751">
    <property type="entry name" value="Abi_2"/>
    <property type="match status" value="1"/>
</dbReference>
<dbReference type="EMBL" id="FIIN01000026">
    <property type="protein sequence ID" value="CYW29375.1"/>
    <property type="molecule type" value="Genomic_DNA"/>
</dbReference>
<accession>A0A0Z8NL94</accession>
<sequence>MKPFSDIEEQLRILQEDKKLLIQDMDNAIFALMNCGYYEIVNGYKIFLLDPNEEDEVFKKGETFEHLASLYNLDKELRNYVMQATLEIENSLKTALAYTIAEDFGVYEIDYLNRTNYVKGKWQKHHQNYQRDHLLDMLKDIAANRKVEPLISYKVKHGHIPPWILFKEATFGNFVNLFKVLKGPQKNKVIAHCIGLDINLLTEDDKRLFGEMLDLVLAFRNRAAHGGRIFNYKAKRNTALSYHSKFHPQIDISPADYRHGKGRNDFYTFFYSMVIFDNKNGHNYLNFCLYKIIEHEKEYPSDLEILERQMGFPQGRLYNEIEKLNQTINLYRLLNDKN</sequence>
<name>A0A0Z8NL94_STRSU</name>
<evidence type="ECO:0000313" key="2">
    <source>
        <dbReference type="Proteomes" id="UP000071765"/>
    </source>
</evidence>
<evidence type="ECO:0000313" key="1">
    <source>
        <dbReference type="EMBL" id="CYW29375.1"/>
    </source>
</evidence>
<organism evidence="1 2">
    <name type="scientific">Streptococcus suis</name>
    <dbReference type="NCBI Taxonomy" id="1307"/>
    <lineage>
        <taxon>Bacteria</taxon>
        <taxon>Bacillati</taxon>
        <taxon>Bacillota</taxon>
        <taxon>Bacilli</taxon>
        <taxon>Lactobacillales</taxon>
        <taxon>Streptococcaceae</taxon>
        <taxon>Streptococcus</taxon>
    </lineage>
</organism>
<reference evidence="1 2" key="1">
    <citation type="submission" date="2016-02" db="EMBL/GenBank/DDBJ databases">
        <authorList>
            <consortium name="Pathogen Informatics"/>
        </authorList>
    </citation>
    <scope>NUCLEOTIDE SEQUENCE [LARGE SCALE GENOMIC DNA]</scope>
    <source>
        <strain evidence="1 2">LSS90</strain>
    </source>
</reference>
<dbReference type="InterPro" id="IPR011664">
    <property type="entry name" value="Abi_system_AbiD/AbiF-like"/>
</dbReference>
<protein>
    <submittedName>
        <fullName evidence="1">Abortive infection bacteriophage resistance protein</fullName>
    </submittedName>
</protein>
<gene>
    <name evidence="1" type="ORF">ERS132452_02240</name>
</gene>
<proteinExistence type="predicted"/>
<dbReference type="Proteomes" id="UP000071765">
    <property type="component" value="Unassembled WGS sequence"/>
</dbReference>